<evidence type="ECO:0000256" key="1">
    <source>
        <dbReference type="SAM" id="Coils"/>
    </source>
</evidence>
<name>A0A1B6LPW1_9HEMI</name>
<accession>A0A1B6LPW1</accession>
<evidence type="ECO:0000313" key="3">
    <source>
        <dbReference type="EMBL" id="JAT25770.1"/>
    </source>
</evidence>
<reference evidence="3" key="1">
    <citation type="submission" date="2015-11" db="EMBL/GenBank/DDBJ databases">
        <title>De novo transcriptome assembly of four potential Pierce s Disease insect vectors from Arizona vineyards.</title>
        <authorList>
            <person name="Tassone E.E."/>
        </authorList>
    </citation>
    <scope>NUCLEOTIDE SEQUENCE</scope>
</reference>
<feature type="region of interest" description="Disordered" evidence="2">
    <location>
        <begin position="1"/>
        <end position="23"/>
    </location>
</feature>
<sequence length="192" mass="22252">MAKTLNEEEECSSNELKEEFGFSDNESEIDIANQKELREQLANLNYILSTLDNDLCQAREEIKNLRNQKTSLETIVLQKEEEIVKLQADIKFIKTNQKKTVSPYTTGLQMKSMEHQTGLPTFSTPTDIENLHYTPIARTQEKLYSTITKKSRKNTKINKTLRTKQPSNAVITYNYYETLSVDKDVDEDNEME</sequence>
<proteinExistence type="predicted"/>
<keyword evidence="1" id="KW-0175">Coiled coil</keyword>
<dbReference type="EMBL" id="GEBQ01014207">
    <property type="protein sequence ID" value="JAT25770.1"/>
    <property type="molecule type" value="Transcribed_RNA"/>
</dbReference>
<evidence type="ECO:0000256" key="2">
    <source>
        <dbReference type="SAM" id="MobiDB-lite"/>
    </source>
</evidence>
<organism evidence="3">
    <name type="scientific">Graphocephala atropunctata</name>
    <dbReference type="NCBI Taxonomy" id="36148"/>
    <lineage>
        <taxon>Eukaryota</taxon>
        <taxon>Metazoa</taxon>
        <taxon>Ecdysozoa</taxon>
        <taxon>Arthropoda</taxon>
        <taxon>Hexapoda</taxon>
        <taxon>Insecta</taxon>
        <taxon>Pterygota</taxon>
        <taxon>Neoptera</taxon>
        <taxon>Paraneoptera</taxon>
        <taxon>Hemiptera</taxon>
        <taxon>Auchenorrhyncha</taxon>
        <taxon>Membracoidea</taxon>
        <taxon>Cicadellidae</taxon>
        <taxon>Cicadellinae</taxon>
        <taxon>Cicadellini</taxon>
        <taxon>Graphocephala</taxon>
    </lineage>
</organism>
<feature type="non-terminal residue" evidence="3">
    <location>
        <position position="192"/>
    </location>
</feature>
<dbReference type="AlphaFoldDB" id="A0A1B6LPW1"/>
<protein>
    <submittedName>
        <fullName evidence="3">Uncharacterized protein</fullName>
    </submittedName>
</protein>
<feature type="coiled-coil region" evidence="1">
    <location>
        <begin position="48"/>
        <end position="96"/>
    </location>
</feature>
<gene>
    <name evidence="3" type="ORF">g.7336</name>
</gene>